<evidence type="ECO:0000313" key="1">
    <source>
        <dbReference type="EMBL" id="NBI79414.1"/>
    </source>
</evidence>
<gene>
    <name evidence="1" type="ORF">D3Z39_11175</name>
</gene>
<name>A0A845RI43_9FIRM</name>
<proteinExistence type="predicted"/>
<evidence type="ECO:0000313" key="2">
    <source>
        <dbReference type="Proteomes" id="UP000446348"/>
    </source>
</evidence>
<accession>A0A845RI43</accession>
<dbReference type="EMBL" id="QXWZ01000019">
    <property type="protein sequence ID" value="NBI79414.1"/>
    <property type="molecule type" value="Genomic_DNA"/>
</dbReference>
<protein>
    <submittedName>
        <fullName evidence="1">Uncharacterized protein</fullName>
    </submittedName>
</protein>
<sequence length="85" mass="9265">MPLRAGVIRPPSPVVRRVCAGGSILTDRAACARLLLGRARGGNDAVRFFPRDYVARVRLYDARQFFAAVAAENGADTFNFLLEAI</sequence>
<dbReference type="Proteomes" id="UP000446348">
    <property type="component" value="Unassembled WGS sequence"/>
</dbReference>
<dbReference type="AlphaFoldDB" id="A0A845RI43"/>
<organism evidence="1 2">
    <name type="scientific">Anaerotruncus colihominis</name>
    <dbReference type="NCBI Taxonomy" id="169435"/>
    <lineage>
        <taxon>Bacteria</taxon>
        <taxon>Bacillati</taxon>
        <taxon>Bacillota</taxon>
        <taxon>Clostridia</taxon>
        <taxon>Eubacteriales</taxon>
        <taxon>Oscillospiraceae</taxon>
        <taxon>Anaerotruncus</taxon>
    </lineage>
</organism>
<comment type="caution">
    <text evidence="1">The sequence shown here is derived from an EMBL/GenBank/DDBJ whole genome shotgun (WGS) entry which is preliminary data.</text>
</comment>
<reference evidence="1 2" key="1">
    <citation type="submission" date="2018-08" db="EMBL/GenBank/DDBJ databases">
        <title>Murine metabolic-syndrome-specific gut microbial biobank.</title>
        <authorList>
            <person name="Liu C."/>
        </authorList>
    </citation>
    <scope>NUCLEOTIDE SEQUENCE [LARGE SCALE GENOMIC DNA]</scope>
    <source>
        <strain evidence="1 2">X69</strain>
    </source>
</reference>